<dbReference type="InterPro" id="IPR036514">
    <property type="entry name" value="SGNH_hydro_sf"/>
</dbReference>
<dbReference type="SUPFAM" id="SSF52266">
    <property type="entry name" value="SGNH hydrolase"/>
    <property type="match status" value="1"/>
</dbReference>
<accession>A0A1Z4JCV3</accession>
<dbReference type="Proteomes" id="UP000217895">
    <property type="component" value="Chromosome"/>
</dbReference>
<proteinExistence type="predicted"/>
<sequence length="315" mass="35015">MTAPTVFALTFASAVLPTPSVSVPPTSLPPEKFPISITEPRIASSPLSSTVSVRPEVEIQPEFSSEVAPLVSVPRSGGQLYLQRLSALKIGKLYTRLPSDSFREIWQNSSVQPTYEQWRKLLALEAKAVSRRNGDRQLSILLGDSLSLWFPGDRLPQSQIWLNQGISGDTTWNILARLPDIANTRPDQIYVMAGVNDLKMGASDAEIIWNMQRILKQLRAMHPRTKVIVESILPTRTPRIPSDRIININQQLQELARQEGATYLDLFAQFADHDGQILSEYTTDGIHLTAQGYATWQTVFQDSDTRVAAAPVLAN</sequence>
<name>A0A1Z4JCV3_LEPBY</name>
<gene>
    <name evidence="2" type="ORF">NIES2135_11140</name>
</gene>
<feature type="domain" description="SGNH hydrolase-type esterase" evidence="1">
    <location>
        <begin position="155"/>
        <end position="294"/>
    </location>
</feature>
<protein>
    <submittedName>
        <fullName evidence="2">GDSL-like lipase/acylhydrolase domain protein</fullName>
    </submittedName>
</protein>
<dbReference type="PANTHER" id="PTHR30383:SF5">
    <property type="entry name" value="SGNH HYDROLASE-TYPE ESTERASE DOMAIN-CONTAINING PROTEIN"/>
    <property type="match status" value="1"/>
</dbReference>
<dbReference type="InterPro" id="IPR013830">
    <property type="entry name" value="SGNH_hydro"/>
</dbReference>
<dbReference type="PANTHER" id="PTHR30383">
    <property type="entry name" value="THIOESTERASE 1/PROTEASE 1/LYSOPHOSPHOLIPASE L1"/>
    <property type="match status" value="1"/>
</dbReference>
<organism evidence="2 3">
    <name type="scientific">Leptolyngbya boryana NIES-2135</name>
    <dbReference type="NCBI Taxonomy" id="1973484"/>
    <lineage>
        <taxon>Bacteria</taxon>
        <taxon>Bacillati</taxon>
        <taxon>Cyanobacteriota</taxon>
        <taxon>Cyanophyceae</taxon>
        <taxon>Leptolyngbyales</taxon>
        <taxon>Leptolyngbyaceae</taxon>
        <taxon>Leptolyngbya group</taxon>
        <taxon>Leptolyngbya</taxon>
    </lineage>
</organism>
<evidence type="ECO:0000313" key="2">
    <source>
        <dbReference type="EMBL" id="BAY54297.1"/>
    </source>
</evidence>
<dbReference type="Gene3D" id="3.40.50.1110">
    <property type="entry name" value="SGNH hydrolase"/>
    <property type="match status" value="1"/>
</dbReference>
<dbReference type="Pfam" id="PF13472">
    <property type="entry name" value="Lipase_GDSL_2"/>
    <property type="match status" value="1"/>
</dbReference>
<keyword evidence="3" id="KW-1185">Reference proteome</keyword>
<evidence type="ECO:0000313" key="3">
    <source>
        <dbReference type="Proteomes" id="UP000217895"/>
    </source>
</evidence>
<keyword evidence="2" id="KW-0378">Hydrolase</keyword>
<dbReference type="GO" id="GO:0004622">
    <property type="term" value="F:phosphatidylcholine lysophospholipase activity"/>
    <property type="evidence" value="ECO:0007669"/>
    <property type="project" value="TreeGrafter"/>
</dbReference>
<dbReference type="AlphaFoldDB" id="A0A1Z4JCV3"/>
<evidence type="ECO:0000259" key="1">
    <source>
        <dbReference type="Pfam" id="PF13472"/>
    </source>
</evidence>
<dbReference type="EMBL" id="AP018203">
    <property type="protein sequence ID" value="BAY54297.1"/>
    <property type="molecule type" value="Genomic_DNA"/>
</dbReference>
<dbReference type="InterPro" id="IPR051532">
    <property type="entry name" value="Ester_Hydrolysis_Enzymes"/>
</dbReference>
<reference evidence="2 3" key="1">
    <citation type="submission" date="2017-06" db="EMBL/GenBank/DDBJ databases">
        <title>Genome sequencing of cyanobaciteial culture collection at National Institute for Environmental Studies (NIES).</title>
        <authorList>
            <person name="Hirose Y."/>
            <person name="Shimura Y."/>
            <person name="Fujisawa T."/>
            <person name="Nakamura Y."/>
            <person name="Kawachi M."/>
        </authorList>
    </citation>
    <scope>NUCLEOTIDE SEQUENCE [LARGE SCALE GENOMIC DNA]</scope>
    <source>
        <strain evidence="2 3">NIES-2135</strain>
    </source>
</reference>